<evidence type="ECO:0000313" key="2">
    <source>
        <dbReference type="EMBL" id="PLB41149.1"/>
    </source>
</evidence>
<evidence type="ECO:0000256" key="1">
    <source>
        <dbReference type="SAM" id="MobiDB-lite"/>
    </source>
</evidence>
<accession>A0A2I2FKJ7</accession>
<dbReference type="EMBL" id="KZ559122">
    <property type="protein sequence ID" value="PLB41149.1"/>
    <property type="molecule type" value="Genomic_DNA"/>
</dbReference>
<dbReference type="AlphaFoldDB" id="A0A2I2FKJ7"/>
<dbReference type="Proteomes" id="UP000234585">
    <property type="component" value="Unassembled WGS sequence"/>
</dbReference>
<feature type="compositionally biased region" description="Basic and acidic residues" evidence="1">
    <location>
        <begin position="1"/>
        <end position="15"/>
    </location>
</feature>
<sequence>MVKKKKEDTRRDISHSRLRGTSRDGCGLGMMIIMSQRRRRDFRKSEVDETRTDSRATFYGSCPRPLSAGGGVGMIMYTLLGLALG</sequence>
<proteinExistence type="predicted"/>
<keyword evidence="3" id="KW-1185">Reference proteome</keyword>
<feature type="region of interest" description="Disordered" evidence="1">
    <location>
        <begin position="1"/>
        <end position="25"/>
    </location>
</feature>
<reference evidence="2 3" key="1">
    <citation type="submission" date="2017-12" db="EMBL/GenBank/DDBJ databases">
        <authorList>
            <consortium name="DOE Joint Genome Institute"/>
            <person name="Haridas S."/>
            <person name="Kjaerbolling I."/>
            <person name="Vesth T.C."/>
            <person name="Frisvad J.C."/>
            <person name="Nybo J.L."/>
            <person name="Theobald S."/>
            <person name="Kuo A."/>
            <person name="Bowyer P."/>
            <person name="Matsuda Y."/>
            <person name="Mondo S."/>
            <person name="Lyhne E.K."/>
            <person name="Kogle M.E."/>
            <person name="Clum A."/>
            <person name="Lipzen A."/>
            <person name="Salamov A."/>
            <person name="Ngan C.Y."/>
            <person name="Daum C."/>
            <person name="Chiniquy J."/>
            <person name="Barry K."/>
            <person name="LaButti K."/>
            <person name="Simmons B.A."/>
            <person name="Magnuson J.K."/>
            <person name="Mortensen U.H."/>
            <person name="Larsen T.O."/>
            <person name="Grigoriev I.V."/>
            <person name="Baker S.E."/>
            <person name="Andersen M.R."/>
            <person name="Nordberg H.P."/>
            <person name="Cantor M.N."/>
            <person name="Hua S.X."/>
        </authorList>
    </citation>
    <scope>NUCLEOTIDE SEQUENCE [LARGE SCALE GENOMIC DNA]</scope>
    <source>
        <strain evidence="2 3">CBS 102.13</strain>
    </source>
</reference>
<evidence type="ECO:0000313" key="3">
    <source>
        <dbReference type="Proteomes" id="UP000234585"/>
    </source>
</evidence>
<dbReference type="RefSeq" id="XP_024675161.1">
    <property type="nucleotide sequence ID" value="XM_024811466.1"/>
</dbReference>
<gene>
    <name evidence="2" type="ORF">BDW47DRAFT_100575</name>
</gene>
<name>A0A2I2FKJ7_ASPCN</name>
<protein>
    <submittedName>
        <fullName evidence="2">Uncharacterized protein</fullName>
    </submittedName>
</protein>
<dbReference type="GeneID" id="36518626"/>
<organism evidence="2 3">
    <name type="scientific">Aspergillus candidus</name>
    <dbReference type="NCBI Taxonomy" id="41067"/>
    <lineage>
        <taxon>Eukaryota</taxon>
        <taxon>Fungi</taxon>
        <taxon>Dikarya</taxon>
        <taxon>Ascomycota</taxon>
        <taxon>Pezizomycotina</taxon>
        <taxon>Eurotiomycetes</taxon>
        <taxon>Eurotiomycetidae</taxon>
        <taxon>Eurotiales</taxon>
        <taxon>Aspergillaceae</taxon>
        <taxon>Aspergillus</taxon>
        <taxon>Aspergillus subgen. Circumdati</taxon>
    </lineage>
</organism>